<evidence type="ECO:0000313" key="2">
    <source>
        <dbReference type="EMBL" id="MBR8827984.1"/>
    </source>
</evidence>
<evidence type="ECO:0000256" key="1">
    <source>
        <dbReference type="SAM" id="SignalP"/>
    </source>
</evidence>
<gene>
    <name evidence="2" type="ORF">DSM107014_08805</name>
</gene>
<dbReference type="AlphaFoldDB" id="A0A941JMA1"/>
<dbReference type="PANTHER" id="PTHR37953:SF1">
    <property type="entry name" value="UPF0127 PROTEIN MJ1496"/>
    <property type="match status" value="1"/>
</dbReference>
<dbReference type="Proteomes" id="UP000767446">
    <property type="component" value="Unassembled WGS sequence"/>
</dbReference>
<sequence length="171" mass="18557">MGKKISLIILLGVLLCGYSTPVESNSTAFEVTSEPKQENPGQMLPIKAIALMGGEKIELEVTQTPQQQALGLMFRQDLPDNRGMLFSFAPPRPVSFWMKNVAIPLDMVFLFGGEIKAIAADVPPCTVTPCPTYGPQNILIDQVIELRGGRAIELGLAVGDKVTIEFLEPTD</sequence>
<protein>
    <submittedName>
        <fullName evidence="2">DUF192 domain-containing protein</fullName>
    </submittedName>
</protein>
<dbReference type="Gene3D" id="2.60.120.1140">
    <property type="entry name" value="Protein of unknown function DUF192"/>
    <property type="match status" value="1"/>
</dbReference>
<proteinExistence type="predicted"/>
<evidence type="ECO:0000313" key="3">
    <source>
        <dbReference type="Proteomes" id="UP000767446"/>
    </source>
</evidence>
<dbReference type="EMBL" id="JADQBC010000050">
    <property type="protein sequence ID" value="MBR8827984.1"/>
    <property type="molecule type" value="Genomic_DNA"/>
</dbReference>
<dbReference type="Pfam" id="PF02643">
    <property type="entry name" value="DUF192"/>
    <property type="match status" value="1"/>
</dbReference>
<organism evidence="2 3">
    <name type="scientific">Gomphosphaeria aponina SAG 52.96 = DSM 107014</name>
    <dbReference type="NCBI Taxonomy" id="1521640"/>
    <lineage>
        <taxon>Bacteria</taxon>
        <taxon>Bacillati</taxon>
        <taxon>Cyanobacteriota</taxon>
        <taxon>Cyanophyceae</taxon>
        <taxon>Oscillatoriophycideae</taxon>
        <taxon>Chroococcales</taxon>
        <taxon>Gomphosphaeriaceae</taxon>
        <taxon>Gomphosphaeria</taxon>
    </lineage>
</organism>
<name>A0A941JMA1_9CHRO</name>
<reference evidence="2" key="1">
    <citation type="submission" date="2021-02" db="EMBL/GenBank/DDBJ databases">
        <title>Metagenome analyses of Stigonema ocellatum DSM 106950, Chlorogloea purpurea SAG 13.99 and Gomphosphaeria aponina DSM 107014.</title>
        <authorList>
            <person name="Marter P."/>
            <person name="Huang S."/>
        </authorList>
    </citation>
    <scope>NUCLEOTIDE SEQUENCE</scope>
    <source>
        <strain evidence="2">JP213</strain>
    </source>
</reference>
<feature type="signal peptide" evidence="1">
    <location>
        <begin position="1"/>
        <end position="24"/>
    </location>
</feature>
<feature type="chain" id="PRO_5037233368" evidence="1">
    <location>
        <begin position="25"/>
        <end position="171"/>
    </location>
</feature>
<dbReference type="InterPro" id="IPR003795">
    <property type="entry name" value="DUF192"/>
</dbReference>
<comment type="caution">
    <text evidence="2">The sequence shown here is derived from an EMBL/GenBank/DDBJ whole genome shotgun (WGS) entry which is preliminary data.</text>
</comment>
<accession>A0A941JMA1</accession>
<keyword evidence="1" id="KW-0732">Signal</keyword>
<dbReference type="PANTHER" id="PTHR37953">
    <property type="entry name" value="UPF0127 PROTEIN MJ1496"/>
    <property type="match status" value="1"/>
</dbReference>
<dbReference type="InterPro" id="IPR038695">
    <property type="entry name" value="Saro_0823-like_sf"/>
</dbReference>